<protein>
    <submittedName>
        <fullName evidence="1">Uncharacterized protein</fullName>
    </submittedName>
</protein>
<dbReference type="AlphaFoldDB" id="A0A411DHQ7"/>
<proteinExistence type="predicted"/>
<sequence>MNTKNPIIKSSLKRFLCVIISIMGSNLNLNGQTINITGTSWTATVPTITEAGTNYAGTYNNPSLLTLSGHLPGSFLNLLTSSGARISMQLAPTSWNSSLKLYAKRSGGTATINGLCVLCTATINGGTANYIEIPQANAATLSTITFTGVLGLSNSVDYSGINVQLEIGGVSVTIPATAYSTQVVFTIGAN</sequence>
<organism evidence="1">
    <name type="scientific">Chryseobacterium indologenes</name>
    <name type="common">Flavobacterium indologenes</name>
    <dbReference type="NCBI Taxonomy" id="253"/>
    <lineage>
        <taxon>Bacteria</taxon>
        <taxon>Pseudomonadati</taxon>
        <taxon>Bacteroidota</taxon>
        <taxon>Flavobacteriia</taxon>
        <taxon>Flavobacteriales</taxon>
        <taxon>Weeksellaceae</taxon>
        <taxon>Chryseobacterium group</taxon>
        <taxon>Chryseobacterium</taxon>
    </lineage>
</organism>
<accession>A0A411DHQ7</accession>
<name>A0A411DHQ7_CHRID</name>
<evidence type="ECO:0000313" key="1">
    <source>
        <dbReference type="EMBL" id="QBA19896.1"/>
    </source>
</evidence>
<dbReference type="EMBL" id="CP035532">
    <property type="protein sequence ID" value="QBA19896.1"/>
    <property type="molecule type" value="Genomic_DNA"/>
</dbReference>
<reference evidence="1" key="1">
    <citation type="submission" date="2019-01" db="EMBL/GenBank/DDBJ databases">
        <title>Whole Genome Sequencing for Putative Detection of Antimicrobial Resistance and Potential Virulence Factors in Chryseobacterium indologenes isolated from Nile Tilapia in Tanzania.</title>
        <authorList>
            <person name="Mwega E."/>
            <person name="Mutoloki S."/>
            <person name="Mugimba K."/>
            <person name="Colquhoun D."/>
            <person name="Mdegela R."/>
            <person name="Evensen O."/>
            <person name="Wasteson Y."/>
        </authorList>
    </citation>
    <scope>NUCLEOTIDE SEQUENCE [LARGE SCALE GENOMIC DNA]</scope>
    <source>
        <strain evidence="1">StR 01</strain>
    </source>
</reference>
<gene>
    <name evidence="1" type="ORF">EU348_01415</name>
</gene>